<dbReference type="EMBL" id="JAAGLI010000213">
    <property type="protein sequence ID" value="NEA22603.1"/>
    <property type="molecule type" value="Genomic_DNA"/>
</dbReference>
<protein>
    <submittedName>
        <fullName evidence="2">Uncharacterized protein</fullName>
    </submittedName>
</protein>
<feature type="transmembrane region" description="Helical" evidence="1">
    <location>
        <begin position="12"/>
        <end position="32"/>
    </location>
</feature>
<comment type="caution">
    <text evidence="2">The sequence shown here is derived from an EMBL/GenBank/DDBJ whole genome shotgun (WGS) entry which is preliminary data.</text>
</comment>
<evidence type="ECO:0000313" key="2">
    <source>
        <dbReference type="EMBL" id="NEA22603.1"/>
    </source>
</evidence>
<keyword evidence="1" id="KW-1133">Transmembrane helix</keyword>
<organism evidence="2 3">
    <name type="scientific">Actinomadura bangladeshensis</name>
    <dbReference type="NCBI Taxonomy" id="453573"/>
    <lineage>
        <taxon>Bacteria</taxon>
        <taxon>Bacillati</taxon>
        <taxon>Actinomycetota</taxon>
        <taxon>Actinomycetes</taxon>
        <taxon>Streptosporangiales</taxon>
        <taxon>Thermomonosporaceae</taxon>
        <taxon>Actinomadura</taxon>
    </lineage>
</organism>
<keyword evidence="1" id="KW-0472">Membrane</keyword>
<dbReference type="Proteomes" id="UP000475532">
    <property type="component" value="Unassembled WGS sequence"/>
</dbReference>
<evidence type="ECO:0000313" key="3">
    <source>
        <dbReference type="Proteomes" id="UP000475532"/>
    </source>
</evidence>
<feature type="transmembrane region" description="Helical" evidence="1">
    <location>
        <begin position="38"/>
        <end position="59"/>
    </location>
</feature>
<keyword evidence="1" id="KW-0812">Transmembrane</keyword>
<name>A0A6L9QD52_9ACTN</name>
<sequence>MDDYFVSLIRTWVPIGIGNVLAWLAVHFGVIVDADSSTQFKLGAAAVVVAGYYAVARLVEERWPAVGRFLVALGLRRAPATYGPAQR</sequence>
<dbReference type="RefSeq" id="WP_163054356.1">
    <property type="nucleotide sequence ID" value="NZ_JAAGLI010000213.1"/>
</dbReference>
<accession>A0A6L9QD52</accession>
<evidence type="ECO:0000256" key="1">
    <source>
        <dbReference type="SAM" id="Phobius"/>
    </source>
</evidence>
<proteinExistence type="predicted"/>
<gene>
    <name evidence="2" type="ORF">G3I70_08875</name>
</gene>
<dbReference type="AlphaFoldDB" id="A0A6L9QD52"/>
<reference evidence="2 3" key="1">
    <citation type="submission" date="2020-01" db="EMBL/GenBank/DDBJ databases">
        <title>Insect and environment-associated Actinomycetes.</title>
        <authorList>
            <person name="Currrie C."/>
            <person name="Chevrette M."/>
            <person name="Carlson C."/>
            <person name="Stubbendieck R."/>
            <person name="Wendt-Pienkowski E."/>
        </authorList>
    </citation>
    <scope>NUCLEOTIDE SEQUENCE [LARGE SCALE GENOMIC DNA]</scope>
    <source>
        <strain evidence="2 3">SID10258</strain>
    </source>
</reference>